<organism evidence="1 2">
    <name type="scientific">Sphagnum jensenii</name>
    <dbReference type="NCBI Taxonomy" id="128206"/>
    <lineage>
        <taxon>Eukaryota</taxon>
        <taxon>Viridiplantae</taxon>
        <taxon>Streptophyta</taxon>
        <taxon>Embryophyta</taxon>
        <taxon>Bryophyta</taxon>
        <taxon>Sphagnophytina</taxon>
        <taxon>Sphagnopsida</taxon>
        <taxon>Sphagnales</taxon>
        <taxon>Sphagnaceae</taxon>
        <taxon>Sphagnum</taxon>
    </lineage>
</organism>
<evidence type="ECO:0000313" key="2">
    <source>
        <dbReference type="Proteomes" id="UP001497444"/>
    </source>
</evidence>
<reference evidence="1" key="1">
    <citation type="submission" date="2024-02" db="EMBL/GenBank/DDBJ databases">
        <authorList>
            <consortium name="ELIXIR-Norway"/>
            <consortium name="Elixir Norway"/>
        </authorList>
    </citation>
    <scope>NUCLEOTIDE SEQUENCE</scope>
</reference>
<accession>A0ABP0X0U7</accession>
<gene>
    <name evidence="1" type="ORF">CSSPJE1EN1_LOCUS18217</name>
</gene>
<dbReference type="EMBL" id="OZ020100">
    <property type="protein sequence ID" value="CAK9272739.1"/>
    <property type="molecule type" value="Genomic_DNA"/>
</dbReference>
<keyword evidence="2" id="KW-1185">Reference proteome</keyword>
<protein>
    <submittedName>
        <fullName evidence="1">Uncharacterized protein</fullName>
    </submittedName>
</protein>
<evidence type="ECO:0000313" key="1">
    <source>
        <dbReference type="EMBL" id="CAK9272739.1"/>
    </source>
</evidence>
<proteinExistence type="predicted"/>
<dbReference type="Proteomes" id="UP001497444">
    <property type="component" value="Chromosome 5"/>
</dbReference>
<sequence length="95" mass="10799">MDDPTTDAPRLGAAARWTIQRWTCRDYARERSGRSNDGRAWSIQRWTRYDHNDGRLLGTCNLHAATCRRDAFTLGTRPSGVDFVLLASLFTLQAL</sequence>
<name>A0ABP0X0U7_9BRYO</name>